<dbReference type="PANTHER" id="PTHR47943:SF8">
    <property type="entry name" value="CYTOCHROME P450"/>
    <property type="match status" value="1"/>
</dbReference>
<evidence type="ECO:0000256" key="5">
    <source>
        <dbReference type="ARBA" id="ARBA00022723"/>
    </source>
</evidence>
<gene>
    <name evidence="10" type="ORF">CRG98_007405</name>
</gene>
<keyword evidence="6" id="KW-0560">Oxidoreductase</keyword>
<evidence type="ECO:0000256" key="2">
    <source>
        <dbReference type="ARBA" id="ARBA00004370"/>
    </source>
</evidence>
<evidence type="ECO:0000256" key="1">
    <source>
        <dbReference type="ARBA" id="ARBA00001971"/>
    </source>
</evidence>
<evidence type="ECO:0000256" key="3">
    <source>
        <dbReference type="ARBA" id="ARBA00010617"/>
    </source>
</evidence>
<comment type="cofactor">
    <cofactor evidence="1">
        <name>heme</name>
        <dbReference type="ChEBI" id="CHEBI:30413"/>
    </cofactor>
</comment>
<keyword evidence="4" id="KW-0349">Heme</keyword>
<dbReference type="Pfam" id="PF00067">
    <property type="entry name" value="p450"/>
    <property type="match status" value="1"/>
</dbReference>
<dbReference type="InterPro" id="IPR001128">
    <property type="entry name" value="Cyt_P450"/>
</dbReference>
<dbReference type="GO" id="GO:0016705">
    <property type="term" value="F:oxidoreductase activity, acting on paired donors, with incorporation or reduction of molecular oxygen"/>
    <property type="evidence" value="ECO:0007669"/>
    <property type="project" value="InterPro"/>
</dbReference>
<comment type="caution">
    <text evidence="10">The sequence shown here is derived from an EMBL/GenBank/DDBJ whole genome shotgun (WGS) entry which is preliminary data.</text>
</comment>
<dbReference type="InterPro" id="IPR002401">
    <property type="entry name" value="Cyt_P450_E_grp-I"/>
</dbReference>
<dbReference type="Gene3D" id="1.10.630.10">
    <property type="entry name" value="Cytochrome P450"/>
    <property type="match status" value="1"/>
</dbReference>
<evidence type="ECO:0000313" key="10">
    <source>
        <dbReference type="EMBL" id="PKI72207.1"/>
    </source>
</evidence>
<name>A0A2I0KUQ9_PUNGR</name>
<dbReference type="GO" id="GO:0020037">
    <property type="term" value="F:heme binding"/>
    <property type="evidence" value="ECO:0007669"/>
    <property type="project" value="InterPro"/>
</dbReference>
<keyword evidence="9" id="KW-0472">Membrane</keyword>
<keyword evidence="11" id="KW-1185">Reference proteome</keyword>
<keyword evidence="5" id="KW-0479">Metal-binding</keyword>
<comment type="subcellular location">
    <subcellularLocation>
        <location evidence="2">Membrane</location>
    </subcellularLocation>
</comment>
<reference evidence="10 11" key="1">
    <citation type="submission" date="2017-11" db="EMBL/GenBank/DDBJ databases">
        <title>De-novo sequencing of pomegranate (Punica granatum L.) genome.</title>
        <authorList>
            <person name="Akparov Z."/>
            <person name="Amiraslanov A."/>
            <person name="Hajiyeva S."/>
            <person name="Abbasov M."/>
            <person name="Kaur K."/>
            <person name="Hamwieh A."/>
            <person name="Solovyev V."/>
            <person name="Salamov A."/>
            <person name="Braich B."/>
            <person name="Kosarev P."/>
            <person name="Mahmoud A."/>
            <person name="Hajiyev E."/>
            <person name="Babayeva S."/>
            <person name="Izzatullayeva V."/>
            <person name="Mammadov A."/>
            <person name="Mammadov A."/>
            <person name="Sharifova S."/>
            <person name="Ojaghi J."/>
            <person name="Eynullazada K."/>
            <person name="Bayramov B."/>
            <person name="Abdulazimova A."/>
            <person name="Shahmuradov I."/>
        </authorList>
    </citation>
    <scope>NUCLEOTIDE SEQUENCE [LARGE SCALE GENOMIC DNA]</scope>
    <source>
        <strain evidence="11">cv. AG2017</strain>
        <tissue evidence="10">Leaf</tissue>
    </source>
</reference>
<evidence type="ECO:0000256" key="7">
    <source>
        <dbReference type="ARBA" id="ARBA00023004"/>
    </source>
</evidence>
<dbReference type="GO" id="GO:0016020">
    <property type="term" value="C:membrane"/>
    <property type="evidence" value="ECO:0007669"/>
    <property type="project" value="UniProtKB-SubCell"/>
</dbReference>
<evidence type="ECO:0000313" key="11">
    <source>
        <dbReference type="Proteomes" id="UP000233551"/>
    </source>
</evidence>
<evidence type="ECO:0000256" key="8">
    <source>
        <dbReference type="ARBA" id="ARBA00023033"/>
    </source>
</evidence>
<dbReference type="AlphaFoldDB" id="A0A2I0KUQ9"/>
<protein>
    <submittedName>
        <fullName evidence="10">Uncharacterized protein</fullName>
    </submittedName>
</protein>
<organism evidence="10 11">
    <name type="scientific">Punica granatum</name>
    <name type="common">Pomegranate</name>
    <dbReference type="NCBI Taxonomy" id="22663"/>
    <lineage>
        <taxon>Eukaryota</taxon>
        <taxon>Viridiplantae</taxon>
        <taxon>Streptophyta</taxon>
        <taxon>Embryophyta</taxon>
        <taxon>Tracheophyta</taxon>
        <taxon>Spermatophyta</taxon>
        <taxon>Magnoliopsida</taxon>
        <taxon>eudicotyledons</taxon>
        <taxon>Gunneridae</taxon>
        <taxon>Pentapetalae</taxon>
        <taxon>rosids</taxon>
        <taxon>malvids</taxon>
        <taxon>Myrtales</taxon>
        <taxon>Lythraceae</taxon>
        <taxon>Punica</taxon>
    </lineage>
</organism>
<dbReference type="EMBL" id="PGOL01000336">
    <property type="protein sequence ID" value="PKI72207.1"/>
    <property type="molecule type" value="Genomic_DNA"/>
</dbReference>
<keyword evidence="7" id="KW-0408">Iron</keyword>
<evidence type="ECO:0000256" key="4">
    <source>
        <dbReference type="ARBA" id="ARBA00022617"/>
    </source>
</evidence>
<dbReference type="STRING" id="22663.A0A2I0KUQ9"/>
<evidence type="ECO:0000256" key="6">
    <source>
        <dbReference type="ARBA" id="ARBA00023002"/>
    </source>
</evidence>
<keyword evidence="8" id="KW-0503">Monooxygenase</keyword>
<dbReference type="GO" id="GO:0005506">
    <property type="term" value="F:iron ion binding"/>
    <property type="evidence" value="ECO:0007669"/>
    <property type="project" value="InterPro"/>
</dbReference>
<proteinExistence type="inferred from homology"/>
<dbReference type="PANTHER" id="PTHR47943">
    <property type="entry name" value="CYTOCHROME P450 93A3-LIKE"/>
    <property type="match status" value="1"/>
</dbReference>
<dbReference type="GO" id="GO:0004497">
    <property type="term" value="F:monooxygenase activity"/>
    <property type="evidence" value="ECO:0007669"/>
    <property type="project" value="UniProtKB-KW"/>
</dbReference>
<dbReference type="Proteomes" id="UP000233551">
    <property type="component" value="Unassembled WGS sequence"/>
</dbReference>
<dbReference type="InterPro" id="IPR036396">
    <property type="entry name" value="Cyt_P450_sf"/>
</dbReference>
<dbReference type="SUPFAM" id="SSF48264">
    <property type="entry name" value="Cytochrome P450"/>
    <property type="match status" value="1"/>
</dbReference>
<sequence length="113" mass="12630">MHLLAPVLHQAFHKLLTRYGPFIHIYIGSNPCVIVSSPDVAKQILKTHEMSFLNRPKTANTDYLTYGSADFAYALYGSLWKFFKKLCMTQLLGGLWSSCTLLGGRSSRGSSSR</sequence>
<comment type="similarity">
    <text evidence="3">Belongs to the cytochrome P450 family.</text>
</comment>
<accession>A0A2I0KUQ9</accession>
<dbReference type="PRINTS" id="PR00463">
    <property type="entry name" value="EP450I"/>
</dbReference>
<evidence type="ECO:0000256" key="9">
    <source>
        <dbReference type="ARBA" id="ARBA00023136"/>
    </source>
</evidence>